<sequence>MKFSTGRGMGICFVFIMTGAVLGGLLGEALLGVEALSGFMGQLTGTYPMFILSPTQLNLFVVSLTVGFSFTPNIMSLIGVAVALILYRRY</sequence>
<evidence type="ECO:0000313" key="3">
    <source>
        <dbReference type="Proteomes" id="UP001559623"/>
    </source>
</evidence>
<dbReference type="InterPro" id="IPR025470">
    <property type="entry name" value="DUF4321"/>
</dbReference>
<evidence type="ECO:0000256" key="1">
    <source>
        <dbReference type="SAM" id="Phobius"/>
    </source>
</evidence>
<reference evidence="2 3" key="1">
    <citation type="submission" date="2023-04" db="EMBL/GenBank/DDBJ databases">
        <title>Genome Sequence of Selenomonas sputigena ATCC 33150.</title>
        <authorList>
            <person name="Miller D.P."/>
            <person name="Anvari S."/>
            <person name="Polson S.W."/>
            <person name="Macdonald M."/>
            <person name="Mcdowell J.V."/>
        </authorList>
    </citation>
    <scope>NUCLEOTIDE SEQUENCE [LARGE SCALE GENOMIC DNA]</scope>
    <source>
        <strain evidence="2 3">ATCC 33150</strain>
    </source>
</reference>
<gene>
    <name evidence="2" type="ORF">QCO44_02930</name>
</gene>
<comment type="caution">
    <text evidence="2">The sequence shown here is derived from an EMBL/GenBank/DDBJ whole genome shotgun (WGS) entry which is preliminary data.</text>
</comment>
<dbReference type="Proteomes" id="UP001559623">
    <property type="component" value="Unassembled WGS sequence"/>
</dbReference>
<feature type="transmembrane region" description="Helical" evidence="1">
    <location>
        <begin position="12"/>
        <end position="39"/>
    </location>
</feature>
<accession>A0ABV3X346</accession>
<keyword evidence="1" id="KW-1133">Transmembrane helix</keyword>
<feature type="transmembrane region" description="Helical" evidence="1">
    <location>
        <begin position="59"/>
        <end position="87"/>
    </location>
</feature>
<proteinExistence type="predicted"/>
<dbReference type="EMBL" id="JARVLH010000002">
    <property type="protein sequence ID" value="MEX5284597.1"/>
    <property type="molecule type" value="Genomic_DNA"/>
</dbReference>
<organism evidence="2 3">
    <name type="scientific">Selenomonas sputigena</name>
    <dbReference type="NCBI Taxonomy" id="69823"/>
    <lineage>
        <taxon>Bacteria</taxon>
        <taxon>Bacillati</taxon>
        <taxon>Bacillota</taxon>
        <taxon>Negativicutes</taxon>
        <taxon>Selenomonadales</taxon>
        <taxon>Selenomonadaceae</taxon>
        <taxon>Selenomonas</taxon>
    </lineage>
</organism>
<protein>
    <submittedName>
        <fullName evidence="2">DUF4321 domain-containing protein</fullName>
    </submittedName>
</protein>
<evidence type="ECO:0000313" key="2">
    <source>
        <dbReference type="EMBL" id="MEX5284597.1"/>
    </source>
</evidence>
<dbReference type="Pfam" id="PF14209">
    <property type="entry name" value="DUF4321"/>
    <property type="match status" value="1"/>
</dbReference>
<keyword evidence="1" id="KW-0472">Membrane</keyword>
<keyword evidence="1" id="KW-0812">Transmembrane</keyword>
<name>A0ABV3X346_9FIRM</name>
<dbReference type="RefSeq" id="WP_368846335.1">
    <property type="nucleotide sequence ID" value="NZ_CP194411.1"/>
</dbReference>
<keyword evidence="3" id="KW-1185">Reference proteome</keyword>